<evidence type="ECO:0000256" key="5">
    <source>
        <dbReference type="ARBA" id="ARBA00023136"/>
    </source>
</evidence>
<accession>A0AAZ1X001</accession>
<comment type="subcellular location">
    <subcellularLocation>
        <location evidence="1">Membrane</location>
        <topology evidence="1">Multi-pass membrane protein</topology>
    </subcellularLocation>
</comment>
<comment type="similarity">
    <text evidence="2">Belongs to the synaptogyrin family.</text>
</comment>
<evidence type="ECO:0000256" key="3">
    <source>
        <dbReference type="ARBA" id="ARBA00022692"/>
    </source>
</evidence>
<dbReference type="Proteomes" id="UP000472276">
    <property type="component" value="Unassembled WGS sequence"/>
</dbReference>
<dbReference type="PANTHER" id="PTHR10838:SF7">
    <property type="entry name" value="SYNAPTOGYRIN-1"/>
    <property type="match status" value="1"/>
</dbReference>
<proteinExistence type="inferred from homology"/>
<dbReference type="AlphaFoldDB" id="A0AAZ1X001"/>
<organism evidence="10 11">
    <name type="scientific">Oreochromis aureus</name>
    <name type="common">Israeli tilapia</name>
    <name type="synonym">Chromis aureus</name>
    <dbReference type="NCBI Taxonomy" id="47969"/>
    <lineage>
        <taxon>Eukaryota</taxon>
        <taxon>Metazoa</taxon>
        <taxon>Chordata</taxon>
        <taxon>Craniata</taxon>
        <taxon>Vertebrata</taxon>
        <taxon>Euteleostomi</taxon>
        <taxon>Actinopterygii</taxon>
        <taxon>Neopterygii</taxon>
        <taxon>Teleostei</taxon>
        <taxon>Neoteleostei</taxon>
        <taxon>Acanthomorphata</taxon>
        <taxon>Ovalentaria</taxon>
        <taxon>Cichlomorphae</taxon>
        <taxon>Cichliformes</taxon>
        <taxon>Cichlidae</taxon>
        <taxon>African cichlids</taxon>
        <taxon>Pseudocrenilabrinae</taxon>
        <taxon>Oreochromini</taxon>
        <taxon>Oreochromis</taxon>
    </lineage>
</organism>
<dbReference type="GO" id="GO:0031594">
    <property type="term" value="C:neuromuscular junction"/>
    <property type="evidence" value="ECO:0007669"/>
    <property type="project" value="TreeGrafter"/>
</dbReference>
<reference evidence="11" key="1">
    <citation type="submission" date="2020-03" db="EMBL/GenBank/DDBJ databases">
        <title>Evolution of repeat sequences and sex chromosomes of tilapia species revealed by chromosome-level genomes.</title>
        <authorList>
            <person name="Xu L."/>
            <person name="Tao W."/>
            <person name="Wang D."/>
            <person name="Zhou Q."/>
        </authorList>
    </citation>
    <scope>NUCLEOTIDE SEQUENCE [LARGE SCALE GENOMIC DNA]</scope>
    <source>
        <strain evidence="11">Israel</strain>
    </source>
</reference>
<reference evidence="10" key="3">
    <citation type="submission" date="2025-09" db="UniProtKB">
        <authorList>
            <consortium name="Ensembl"/>
        </authorList>
    </citation>
    <scope>IDENTIFICATION</scope>
</reference>
<sequence length="251" mass="27653">MASQNSSHTQDFAWERPRATGSSTPSSGKASAAFQGRLRTLSPNGPCSALFSIVILGCVANEGYVNRPEEVEPYCIFNRNQDACNYGITMGTLGFLCSAAFLALDVYFPQISGVKDRKKAVMADIVVSALWAFIWFVGFCFLANQWQVSKKEDNPLNEGFDAARATIVFSFFSIFTWVLQSLLAIHRFKLGADTVMFNQDYMDPNPQKPMEIPGLKYSSKTGSTEATFYSSKSEKVPALKCTHSKKVKGAP</sequence>
<feature type="compositionally biased region" description="Polar residues" evidence="7">
    <location>
        <begin position="1"/>
        <end position="10"/>
    </location>
</feature>
<dbReference type="Ensembl" id="ENSOABT00000076077.1">
    <property type="protein sequence ID" value="ENSOABP00000061266.1"/>
    <property type="gene ID" value="ENSOABG00000004848.2"/>
</dbReference>
<reference evidence="10" key="2">
    <citation type="submission" date="2025-08" db="UniProtKB">
        <authorList>
            <consortium name="Ensembl"/>
        </authorList>
    </citation>
    <scope>IDENTIFICATION</scope>
</reference>
<evidence type="ECO:0000259" key="9">
    <source>
        <dbReference type="PROSITE" id="PS51225"/>
    </source>
</evidence>
<evidence type="ECO:0000256" key="2">
    <source>
        <dbReference type="ARBA" id="ARBA00010252"/>
    </source>
</evidence>
<evidence type="ECO:0000313" key="10">
    <source>
        <dbReference type="Ensembl" id="ENSOABP00000061266.1"/>
    </source>
</evidence>
<feature type="transmembrane region" description="Helical" evidence="8">
    <location>
        <begin position="166"/>
        <end position="185"/>
    </location>
</feature>
<dbReference type="InterPro" id="IPR016579">
    <property type="entry name" value="Synaptogyrin"/>
</dbReference>
<evidence type="ECO:0000256" key="6">
    <source>
        <dbReference type="PROSITE-ProRule" id="PRU00581"/>
    </source>
</evidence>
<evidence type="ECO:0000256" key="4">
    <source>
        <dbReference type="ARBA" id="ARBA00022989"/>
    </source>
</evidence>
<feature type="compositionally biased region" description="Polar residues" evidence="7">
    <location>
        <begin position="20"/>
        <end position="29"/>
    </location>
</feature>
<keyword evidence="5 6" id="KW-0472">Membrane</keyword>
<dbReference type="PROSITE" id="PS51225">
    <property type="entry name" value="MARVEL"/>
    <property type="match status" value="1"/>
</dbReference>
<evidence type="ECO:0000256" key="1">
    <source>
        <dbReference type="ARBA" id="ARBA00004141"/>
    </source>
</evidence>
<dbReference type="InterPro" id="IPR008253">
    <property type="entry name" value="Marvel"/>
</dbReference>
<feature type="region of interest" description="Disordered" evidence="7">
    <location>
        <begin position="1"/>
        <end position="30"/>
    </location>
</feature>
<feature type="domain" description="MARVEL" evidence="9">
    <location>
        <begin position="36"/>
        <end position="189"/>
    </location>
</feature>
<keyword evidence="11" id="KW-1185">Reference proteome</keyword>
<evidence type="ECO:0000256" key="7">
    <source>
        <dbReference type="SAM" id="MobiDB-lite"/>
    </source>
</evidence>
<dbReference type="PANTHER" id="PTHR10838">
    <property type="entry name" value="SYNAPTOGYRIN"/>
    <property type="match status" value="1"/>
</dbReference>
<name>A0AAZ1X001_OREAU</name>
<dbReference type="GO" id="GO:0030672">
    <property type="term" value="C:synaptic vesicle membrane"/>
    <property type="evidence" value="ECO:0007669"/>
    <property type="project" value="TreeGrafter"/>
</dbReference>
<evidence type="ECO:0000256" key="8">
    <source>
        <dbReference type="SAM" id="Phobius"/>
    </source>
</evidence>
<protein>
    <recommendedName>
        <fullName evidence="9">MARVEL domain-containing protein</fullName>
    </recommendedName>
</protein>
<keyword evidence="3 6" id="KW-0812">Transmembrane</keyword>
<keyword evidence="4 8" id="KW-1133">Transmembrane helix</keyword>
<dbReference type="Pfam" id="PF01284">
    <property type="entry name" value="MARVEL"/>
    <property type="match status" value="1"/>
</dbReference>
<feature type="transmembrane region" description="Helical" evidence="8">
    <location>
        <begin position="120"/>
        <end position="146"/>
    </location>
</feature>
<evidence type="ECO:0000313" key="11">
    <source>
        <dbReference type="Proteomes" id="UP000472276"/>
    </source>
</evidence>
<feature type="transmembrane region" description="Helical" evidence="8">
    <location>
        <begin position="86"/>
        <end position="108"/>
    </location>
</feature>